<dbReference type="GeneID" id="78531232"/>
<sequence length="168" mass="19398">MNKEYLSTHCPYCGSRIYRNSHGYQCEHCNFHVKNYICNRHFNKEEIEKVLMGEEIIIDGFSTNTGKIFSSIPVIQNYTIVLDNTIALLKQGRIVVGTKSFVCEPFQREKSIKFRVQRMYNGHQITVGEIKTLLKQGKVVIDTLDESGNRQKNELILLSKQCMKVSFA</sequence>
<dbReference type="EMBL" id="JH660660">
    <property type="protein sequence ID" value="EIM32972.1"/>
    <property type="molecule type" value="Genomic_DNA"/>
</dbReference>
<evidence type="ECO:0000313" key="2">
    <source>
        <dbReference type="Proteomes" id="UP000002786"/>
    </source>
</evidence>
<dbReference type="AlphaFoldDB" id="I4Z9T0"/>
<evidence type="ECO:0000313" key="1">
    <source>
        <dbReference type="EMBL" id="EIM32972.1"/>
    </source>
</evidence>
<organism evidence="1 2">
    <name type="scientific">Prevotella bivia DSM 20514</name>
    <dbReference type="NCBI Taxonomy" id="868129"/>
    <lineage>
        <taxon>Bacteria</taxon>
        <taxon>Pseudomonadati</taxon>
        <taxon>Bacteroidota</taxon>
        <taxon>Bacteroidia</taxon>
        <taxon>Bacteroidales</taxon>
        <taxon>Prevotellaceae</taxon>
        <taxon>Prevotella</taxon>
    </lineage>
</organism>
<keyword evidence="2" id="KW-1185">Reference proteome</keyword>
<reference evidence="1 2" key="1">
    <citation type="submission" date="2012-02" db="EMBL/GenBank/DDBJ databases">
        <title>Improved High-Quality Draft genome of Prevotella bivia DSM 20514.</title>
        <authorList>
            <consortium name="US DOE Joint Genome Institute (JGI-PGF)"/>
            <person name="Lucas S."/>
            <person name="Copeland A."/>
            <person name="Lapidus A."/>
            <person name="Bruce D."/>
            <person name="Goodwin L."/>
            <person name="Pitluck S."/>
            <person name="Peters L."/>
            <person name="Mikhailova N."/>
            <person name="Munk A.C.C."/>
            <person name="Kyrpides N."/>
            <person name="Mavromatis K."/>
            <person name="Detter J.C."/>
            <person name="Han C."/>
            <person name="Land M."/>
            <person name="Hauser L."/>
            <person name="Markowitz V."/>
            <person name="Cheng J.-F."/>
            <person name="Hugenholtz P."/>
            <person name="Woyke T."/>
            <person name="Wu D."/>
            <person name="Gronow S."/>
            <person name="Wellnitz S."/>
            <person name="Brambilla E."/>
            <person name="Klenk H.-P."/>
            <person name="Eisen J.A."/>
        </authorList>
    </citation>
    <scope>NUCLEOTIDE SEQUENCE [LARGE SCALE GENOMIC DNA]</scope>
    <source>
        <strain evidence="1 2">DSM 20514</strain>
    </source>
</reference>
<name>I4Z9T0_9BACT</name>
<dbReference type="RefSeq" id="WP_004338283.1">
    <property type="nucleotide sequence ID" value="NZ_JH660660.1"/>
</dbReference>
<dbReference type="Proteomes" id="UP000002786">
    <property type="component" value="Unassembled WGS sequence"/>
</dbReference>
<proteinExistence type="predicted"/>
<protein>
    <submittedName>
        <fullName evidence="1">Uncharacterized protein</fullName>
    </submittedName>
</protein>
<accession>I4Z9T0</accession>
<gene>
    <name evidence="1" type="ORF">PrebiDRAFT_1250</name>
</gene>
<dbReference type="HOGENOM" id="CLU_1486228_0_0_10"/>